<accession>A0A7S2P2P6</accession>
<name>A0A7S2P2P6_9STRA</name>
<protein>
    <submittedName>
        <fullName evidence="1">Uncharacterized protein</fullName>
    </submittedName>
</protein>
<dbReference type="AlphaFoldDB" id="A0A7S2P2P6"/>
<evidence type="ECO:0000313" key="1">
    <source>
        <dbReference type="EMBL" id="CAD9573595.1"/>
    </source>
</evidence>
<reference evidence="1" key="1">
    <citation type="submission" date="2021-01" db="EMBL/GenBank/DDBJ databases">
        <authorList>
            <person name="Corre E."/>
            <person name="Pelletier E."/>
            <person name="Niang G."/>
            <person name="Scheremetjew M."/>
            <person name="Finn R."/>
            <person name="Kale V."/>
            <person name="Holt S."/>
            <person name="Cochrane G."/>
            <person name="Meng A."/>
            <person name="Brown T."/>
            <person name="Cohen L."/>
        </authorList>
    </citation>
    <scope>NUCLEOTIDE SEQUENCE</scope>
    <source>
        <strain evidence="1">B650</strain>
    </source>
</reference>
<sequence length="108" mass="12593">MRNFLLTETEALLLSKVQLQIQADTLIQEKGLWKQIRKYSECTIFHEEANTKTCNRGNRWCIMYRPKYWDRPGLDDSPESHLLITYWYATPTKQTPPATAISEISVAS</sequence>
<organism evidence="1">
    <name type="scientific">Leptocylindrus danicus</name>
    <dbReference type="NCBI Taxonomy" id="163516"/>
    <lineage>
        <taxon>Eukaryota</taxon>
        <taxon>Sar</taxon>
        <taxon>Stramenopiles</taxon>
        <taxon>Ochrophyta</taxon>
        <taxon>Bacillariophyta</taxon>
        <taxon>Coscinodiscophyceae</taxon>
        <taxon>Chaetocerotophycidae</taxon>
        <taxon>Leptocylindrales</taxon>
        <taxon>Leptocylindraceae</taxon>
        <taxon>Leptocylindrus</taxon>
    </lineage>
</organism>
<gene>
    <name evidence="1" type="ORF">LDAN0321_LOCUS8223</name>
</gene>
<dbReference type="EMBL" id="HBGY01012881">
    <property type="protein sequence ID" value="CAD9573595.1"/>
    <property type="molecule type" value="Transcribed_RNA"/>
</dbReference>
<proteinExistence type="predicted"/>